<evidence type="ECO:0000259" key="1">
    <source>
        <dbReference type="PROSITE" id="PS50213"/>
    </source>
</evidence>
<accession>A0A2T7PSH1</accession>
<dbReference type="PANTHER" id="PTHR10900">
    <property type="entry name" value="PERIOSTIN-RELATED"/>
    <property type="match status" value="1"/>
</dbReference>
<feature type="domain" description="FAS1" evidence="1">
    <location>
        <begin position="769"/>
        <end position="910"/>
    </location>
</feature>
<protein>
    <recommendedName>
        <fullName evidence="1">FAS1 domain-containing protein</fullName>
    </recommendedName>
</protein>
<dbReference type="InterPro" id="IPR050904">
    <property type="entry name" value="Adhesion/Biosynth-related"/>
</dbReference>
<dbReference type="Pfam" id="PF02469">
    <property type="entry name" value="Fasciclin"/>
    <property type="match status" value="5"/>
</dbReference>
<dbReference type="PANTHER" id="PTHR10900:SF80">
    <property type="entry name" value="FASCICLIN-1"/>
    <property type="match status" value="1"/>
</dbReference>
<dbReference type="GO" id="GO:0050839">
    <property type="term" value="F:cell adhesion molecule binding"/>
    <property type="evidence" value="ECO:0007669"/>
    <property type="project" value="TreeGrafter"/>
</dbReference>
<dbReference type="PROSITE" id="PS50213">
    <property type="entry name" value="FAS1"/>
    <property type="match status" value="5"/>
</dbReference>
<proteinExistence type="predicted"/>
<dbReference type="AlphaFoldDB" id="A0A2T7PSH1"/>
<dbReference type="InterPro" id="IPR000782">
    <property type="entry name" value="FAS1_domain"/>
</dbReference>
<organism evidence="2 3">
    <name type="scientific">Pomacea canaliculata</name>
    <name type="common">Golden apple snail</name>
    <dbReference type="NCBI Taxonomy" id="400727"/>
    <lineage>
        <taxon>Eukaryota</taxon>
        <taxon>Metazoa</taxon>
        <taxon>Spiralia</taxon>
        <taxon>Lophotrochozoa</taxon>
        <taxon>Mollusca</taxon>
        <taxon>Gastropoda</taxon>
        <taxon>Caenogastropoda</taxon>
        <taxon>Architaenioglossa</taxon>
        <taxon>Ampullarioidea</taxon>
        <taxon>Ampullariidae</taxon>
        <taxon>Pomacea</taxon>
    </lineage>
</organism>
<dbReference type="GO" id="GO:0031012">
    <property type="term" value="C:extracellular matrix"/>
    <property type="evidence" value="ECO:0007669"/>
    <property type="project" value="TreeGrafter"/>
</dbReference>
<dbReference type="GO" id="GO:0005615">
    <property type="term" value="C:extracellular space"/>
    <property type="evidence" value="ECO:0007669"/>
    <property type="project" value="TreeGrafter"/>
</dbReference>
<gene>
    <name evidence="2" type="ORF">C0Q70_03316</name>
</gene>
<feature type="domain" description="FAS1" evidence="1">
    <location>
        <begin position="181"/>
        <end position="323"/>
    </location>
</feature>
<keyword evidence="3" id="KW-1185">Reference proteome</keyword>
<dbReference type="STRING" id="400727.A0A2T7PSH1"/>
<sequence length="1057" mass="119503">MTRQIPVQANNPTCLSASTWLAKTVSPSGDGNRAQYSSRFQYAQENYWTIIVWNDTAFENLPPARKNEMLSMTTEQNEAYITAFTPISYLRFHFEYACLQSLELLETTTFSEQRPEMSRSAYQTKIFFNIRSRREGDVSSGTAGPTEYYANGALILRPNIPAGRSMIHVVDRVLELPSQYGIKGFISLKEQPDTAFYNNVVMFLPAEYWNDVVEPLNSNERVTVFVPTKEAIARIPSDKLQQLRGSSQLLRDVIKRHIIPDQIMYTSFVYHNEGVNTLYGQLIYRISSERETVFVSSGAVTAQVVHGNITAKNGVVHFVDSLLGYVYNTALDEIRLTSFATTFENVLIKSRNDLQNAIVLPNGVTVFVPINQAFSNLPSMYNFQTNQSLINMVMELCMLQQGMEFQLTSVNGDYEARRTLLSRYFNRPVNVYSQGNETWVESGYVKAKVVRPDVGVTNGFIHFIDGVPGLPSRSIPDTIFCEDWLIKSHIQLQMTGLDVYLSDPQAKAVAPCASNTGVNKYPSSSQQGAAIAPRSCGTINQRCSFTIFIPNGTAIDFFENQPYGKQIQNDARRWQWVLRRHITRQIIYIDQTALTQEREFTSDNGDVVRYKRSTDRCSLKQGYCMSPPMSTPRLRTAFYDNLVRFLPAEYWNDVVEPLNSNQRVTVFVPTKEAIDRIPSDKLQQLRGSSQLLRDVIKRHIIADQIMYTSFVYHNEGVNTLYGQLTYRISSERETVFVSSGAVTAQVVHGNITAMNGVVHFIDTLLGYVYNTALDEIRLTSFATTFENVLIKSRNDLQNAIVLPNGITVFVPINQAFSNLPSMYNFQTNQSLINMVMELCMLQQGMEFQLTSVNGDYEARRTLLSRYFNRPVNVYSQGNETWVESGYVKAKVVRPDIGVTNGFIHFIDAVPGLPSKSIPDTIFCEDWLIKSHMELQITGLDVYLSDPLAKAVVPCASSTGVNKYPASSQQQAASAPPSCGTIGERCSFTVFIPSGTAIDSFENQTYGKQIKTDTNKWQWVLRRHMTRQIIYIDQTALTQEREYTADNGDVVRSEMELE</sequence>
<evidence type="ECO:0000313" key="3">
    <source>
        <dbReference type="Proteomes" id="UP000245119"/>
    </source>
</evidence>
<dbReference type="GO" id="GO:0030198">
    <property type="term" value="P:extracellular matrix organization"/>
    <property type="evidence" value="ECO:0007669"/>
    <property type="project" value="TreeGrafter"/>
</dbReference>
<dbReference type="SMART" id="SM00554">
    <property type="entry name" value="FAS1"/>
    <property type="match status" value="5"/>
</dbReference>
<comment type="caution">
    <text evidence="2">The sequence shown here is derived from an EMBL/GenBank/DDBJ whole genome shotgun (WGS) entry which is preliminary data.</text>
</comment>
<evidence type="ECO:0000313" key="2">
    <source>
        <dbReference type="EMBL" id="PVD36337.1"/>
    </source>
</evidence>
<feature type="domain" description="FAS1" evidence="1">
    <location>
        <begin position="327"/>
        <end position="468"/>
    </location>
</feature>
<feature type="domain" description="FAS1" evidence="1">
    <location>
        <begin position="626"/>
        <end position="765"/>
    </location>
</feature>
<dbReference type="SUPFAM" id="SSF82153">
    <property type="entry name" value="FAS1 domain"/>
    <property type="match status" value="5"/>
</dbReference>
<dbReference type="Gene3D" id="2.30.180.10">
    <property type="entry name" value="FAS1 domain"/>
    <property type="match status" value="5"/>
</dbReference>
<dbReference type="GO" id="GO:0007155">
    <property type="term" value="P:cell adhesion"/>
    <property type="evidence" value="ECO:0007669"/>
    <property type="project" value="TreeGrafter"/>
</dbReference>
<dbReference type="InterPro" id="IPR036378">
    <property type="entry name" value="FAS1_dom_sf"/>
</dbReference>
<reference evidence="2 3" key="1">
    <citation type="submission" date="2018-04" db="EMBL/GenBank/DDBJ databases">
        <title>The genome of golden apple snail Pomacea canaliculata provides insight into stress tolerance and invasive adaptation.</title>
        <authorList>
            <person name="Liu C."/>
            <person name="Liu B."/>
            <person name="Ren Y."/>
            <person name="Zhang Y."/>
            <person name="Wang H."/>
            <person name="Li S."/>
            <person name="Jiang F."/>
            <person name="Yin L."/>
            <person name="Zhang G."/>
            <person name="Qian W."/>
            <person name="Fan W."/>
        </authorList>
    </citation>
    <scope>NUCLEOTIDE SEQUENCE [LARGE SCALE GENOMIC DNA]</scope>
    <source>
        <strain evidence="2">SZHN2017</strain>
        <tissue evidence="2">Muscle</tissue>
    </source>
</reference>
<dbReference type="Proteomes" id="UP000245119">
    <property type="component" value="Linkage Group LG2"/>
</dbReference>
<dbReference type="OrthoDB" id="7700931at2759"/>
<name>A0A2T7PSH1_POMCA</name>
<feature type="domain" description="FAS1" evidence="1">
    <location>
        <begin position="1"/>
        <end position="174"/>
    </location>
</feature>
<dbReference type="EMBL" id="PZQS01000002">
    <property type="protein sequence ID" value="PVD36337.1"/>
    <property type="molecule type" value="Genomic_DNA"/>
</dbReference>